<dbReference type="GeneID" id="106668723"/>
<dbReference type="RefSeq" id="XP_014253188.1">
    <property type="nucleotide sequence ID" value="XM_014397702.2"/>
</dbReference>
<dbReference type="OrthoDB" id="262308at2759"/>
<accession>A0A8I6TFV4</accession>
<sequence>MVFNIFKSFFEVPNVSSSAEDFSNGLGQAVNWKKFREALTNRSGYPIMVVVHASKCKSCDFFRTWFSGSDEIRKLSENFEMVNLLDSEARELSNVSIFTPYVPRVMFFSPTGNFLSQFTNHCIENENLCYYYGDPKALLKTMTEVLHAFPPRPEYV</sequence>
<dbReference type="Gene3D" id="3.40.30.10">
    <property type="entry name" value="Glutaredoxin"/>
    <property type="match status" value="1"/>
</dbReference>
<dbReference type="Proteomes" id="UP000494040">
    <property type="component" value="Unassembled WGS sequence"/>
</dbReference>
<dbReference type="EnsemblMetazoa" id="XM_014397703.1">
    <property type="protein sequence ID" value="XP_014253189.1"/>
    <property type="gene ID" value="LOC106668723"/>
</dbReference>
<dbReference type="PANTHER" id="PTHR15337:SF11">
    <property type="entry name" value="THIOREDOXIN DOMAIN-CONTAINING PROTEIN"/>
    <property type="match status" value="1"/>
</dbReference>
<dbReference type="Pfam" id="PF13899">
    <property type="entry name" value="Thioredoxin_7"/>
    <property type="match status" value="1"/>
</dbReference>
<organism evidence="2 3">
    <name type="scientific">Cimex lectularius</name>
    <name type="common">Bed bug</name>
    <name type="synonym">Acanthia lectularia</name>
    <dbReference type="NCBI Taxonomy" id="79782"/>
    <lineage>
        <taxon>Eukaryota</taxon>
        <taxon>Metazoa</taxon>
        <taxon>Ecdysozoa</taxon>
        <taxon>Arthropoda</taxon>
        <taxon>Hexapoda</taxon>
        <taxon>Insecta</taxon>
        <taxon>Pterygota</taxon>
        <taxon>Neoptera</taxon>
        <taxon>Paraneoptera</taxon>
        <taxon>Hemiptera</taxon>
        <taxon>Heteroptera</taxon>
        <taxon>Panheteroptera</taxon>
        <taxon>Cimicomorpha</taxon>
        <taxon>Cimicidae</taxon>
        <taxon>Cimex</taxon>
    </lineage>
</organism>
<reference evidence="2" key="1">
    <citation type="submission" date="2022-01" db="UniProtKB">
        <authorList>
            <consortium name="EnsemblMetazoa"/>
        </authorList>
    </citation>
    <scope>IDENTIFICATION</scope>
</reference>
<keyword evidence="1" id="KW-0732">Signal</keyword>
<dbReference type="PANTHER" id="PTHR15337">
    <property type="entry name" value="ANTERIOR GRADIENT PROTEIN-RELATED"/>
    <property type="match status" value="1"/>
</dbReference>
<evidence type="ECO:0000313" key="2">
    <source>
        <dbReference type="EnsemblMetazoa" id="XP_014253189.1"/>
    </source>
</evidence>
<evidence type="ECO:0008006" key="4">
    <source>
        <dbReference type="Google" id="ProtNLM"/>
    </source>
</evidence>
<dbReference type="KEGG" id="clec:106668723"/>
<dbReference type="AlphaFoldDB" id="A0A8I6TFV4"/>
<proteinExistence type="predicted"/>
<keyword evidence="3" id="KW-1185">Reference proteome</keyword>
<evidence type="ECO:0000313" key="3">
    <source>
        <dbReference type="Proteomes" id="UP000494040"/>
    </source>
</evidence>
<evidence type="ECO:0000256" key="1">
    <source>
        <dbReference type="ARBA" id="ARBA00022729"/>
    </source>
</evidence>
<dbReference type="SUPFAM" id="SSF52833">
    <property type="entry name" value="Thioredoxin-like"/>
    <property type="match status" value="1"/>
</dbReference>
<dbReference type="EnsemblMetazoa" id="XM_014397702.2">
    <property type="protein sequence ID" value="XP_014253188.1"/>
    <property type="gene ID" value="LOC106668723"/>
</dbReference>
<protein>
    <recommendedName>
        <fullName evidence="4">Thioredoxin domain-containing protein</fullName>
    </recommendedName>
</protein>
<dbReference type="OMA" id="HYAPRIL"/>
<dbReference type="InterPro" id="IPR051099">
    <property type="entry name" value="AGR/TXD"/>
</dbReference>
<dbReference type="InterPro" id="IPR036249">
    <property type="entry name" value="Thioredoxin-like_sf"/>
</dbReference>
<name>A0A8I6TFV4_CIMLE</name>
<dbReference type="RefSeq" id="XP_014253189.1">
    <property type="nucleotide sequence ID" value="XM_014397703.1"/>
</dbReference>